<accession>A0A0E9U4V7</accession>
<dbReference type="EMBL" id="GBXM01047638">
    <property type="protein sequence ID" value="JAH60939.1"/>
    <property type="molecule type" value="Transcribed_RNA"/>
</dbReference>
<proteinExistence type="predicted"/>
<name>A0A0E9U4V7_ANGAN</name>
<reference evidence="1" key="2">
    <citation type="journal article" date="2015" name="Fish Shellfish Immunol.">
        <title>Early steps in the European eel (Anguilla anguilla)-Vibrio vulnificus interaction in the gills: Role of the RtxA13 toxin.</title>
        <authorList>
            <person name="Callol A."/>
            <person name="Pajuelo D."/>
            <person name="Ebbesson L."/>
            <person name="Teles M."/>
            <person name="MacKenzie S."/>
            <person name="Amaro C."/>
        </authorList>
    </citation>
    <scope>NUCLEOTIDE SEQUENCE</scope>
</reference>
<dbReference type="AlphaFoldDB" id="A0A0E9U4V7"/>
<organism evidence="1">
    <name type="scientific">Anguilla anguilla</name>
    <name type="common">European freshwater eel</name>
    <name type="synonym">Muraena anguilla</name>
    <dbReference type="NCBI Taxonomy" id="7936"/>
    <lineage>
        <taxon>Eukaryota</taxon>
        <taxon>Metazoa</taxon>
        <taxon>Chordata</taxon>
        <taxon>Craniata</taxon>
        <taxon>Vertebrata</taxon>
        <taxon>Euteleostomi</taxon>
        <taxon>Actinopterygii</taxon>
        <taxon>Neopterygii</taxon>
        <taxon>Teleostei</taxon>
        <taxon>Anguilliformes</taxon>
        <taxon>Anguillidae</taxon>
        <taxon>Anguilla</taxon>
    </lineage>
</organism>
<protein>
    <submittedName>
        <fullName evidence="1">Uncharacterized protein</fullName>
    </submittedName>
</protein>
<reference evidence="1" key="1">
    <citation type="submission" date="2014-11" db="EMBL/GenBank/DDBJ databases">
        <authorList>
            <person name="Amaro Gonzalez C."/>
        </authorList>
    </citation>
    <scope>NUCLEOTIDE SEQUENCE</scope>
</reference>
<evidence type="ECO:0000313" key="1">
    <source>
        <dbReference type="EMBL" id="JAH60939.1"/>
    </source>
</evidence>
<sequence length="23" mass="2492">MVQSHSPVLLNRLQAGALQQTSL</sequence>